<dbReference type="Gene3D" id="1.20.5.780">
    <property type="entry name" value="Single helix bin"/>
    <property type="match status" value="1"/>
</dbReference>
<dbReference type="AlphaFoldDB" id="A0A6J6A2T6"/>
<organism evidence="6">
    <name type="scientific">freshwater metagenome</name>
    <dbReference type="NCBI Taxonomy" id="449393"/>
    <lineage>
        <taxon>unclassified sequences</taxon>
        <taxon>metagenomes</taxon>
        <taxon>ecological metagenomes</taxon>
    </lineage>
</organism>
<dbReference type="PANTHER" id="PTHR35401">
    <property type="entry name" value="COPG FAMILY HELIX-TURN-HELIX PROTEIN-RELATED-RELATED"/>
    <property type="match status" value="1"/>
</dbReference>
<dbReference type="GO" id="GO:0006355">
    <property type="term" value="P:regulation of DNA-templated transcription"/>
    <property type="evidence" value="ECO:0007669"/>
    <property type="project" value="InterPro"/>
</dbReference>
<reference evidence="6" key="1">
    <citation type="submission" date="2020-05" db="EMBL/GenBank/DDBJ databases">
        <authorList>
            <person name="Chiriac C."/>
            <person name="Salcher M."/>
            <person name="Ghai R."/>
            <person name="Kavagutti S V."/>
        </authorList>
    </citation>
    <scope>NUCLEOTIDE SEQUENCE</scope>
</reference>
<keyword evidence="5" id="KW-0804">Transcription</keyword>
<protein>
    <submittedName>
        <fullName evidence="6">Unannotated protein</fullName>
    </submittedName>
</protein>
<dbReference type="Pfam" id="PF08681">
    <property type="entry name" value="TacA1"/>
    <property type="match status" value="1"/>
</dbReference>
<dbReference type="SUPFAM" id="SSF47598">
    <property type="entry name" value="Ribbon-helix-helix"/>
    <property type="match status" value="1"/>
</dbReference>
<gene>
    <name evidence="6" type="ORF">UFOPK3522_01684</name>
</gene>
<name>A0A6J6A2T6_9ZZZZ</name>
<evidence type="ECO:0000256" key="5">
    <source>
        <dbReference type="ARBA" id="ARBA00023163"/>
    </source>
</evidence>
<sequence length="96" mass="11000">MSYKVSTIIAMAKDERISLRISADDLAVLRTAAKEVELSLTEFIIQTSRDRAQTILCDRTEFVLNAEAFDEFTAWLEKPPEPNEALRELFARPRPQ</sequence>
<keyword evidence="3" id="KW-0805">Transcription regulation</keyword>
<dbReference type="GO" id="GO:0003677">
    <property type="term" value="F:DNA binding"/>
    <property type="evidence" value="ECO:0007669"/>
    <property type="project" value="UniProtKB-KW"/>
</dbReference>
<keyword evidence="2" id="KW-1277">Toxin-antitoxin system</keyword>
<dbReference type="EMBL" id="CAESAO010000219">
    <property type="protein sequence ID" value="CAB4347420.1"/>
    <property type="molecule type" value="Genomic_DNA"/>
</dbReference>
<dbReference type="InterPro" id="IPR014795">
    <property type="entry name" value="TacA_1-like"/>
</dbReference>
<evidence type="ECO:0000313" key="6">
    <source>
        <dbReference type="EMBL" id="CAB4347420.1"/>
    </source>
</evidence>
<accession>A0A6J6A2T6</accession>
<evidence type="ECO:0000256" key="1">
    <source>
        <dbReference type="ARBA" id="ARBA00022491"/>
    </source>
</evidence>
<dbReference type="InterPro" id="IPR010985">
    <property type="entry name" value="Ribbon_hlx_hlx"/>
</dbReference>
<evidence type="ECO:0000256" key="3">
    <source>
        <dbReference type="ARBA" id="ARBA00023015"/>
    </source>
</evidence>
<evidence type="ECO:0000256" key="4">
    <source>
        <dbReference type="ARBA" id="ARBA00023125"/>
    </source>
</evidence>
<keyword evidence="1" id="KW-0678">Repressor</keyword>
<proteinExistence type="predicted"/>
<keyword evidence="4" id="KW-0238">DNA-binding</keyword>
<dbReference type="PANTHER" id="PTHR35401:SF1">
    <property type="entry name" value="CYTOPLASMIC PROTEIN"/>
    <property type="match status" value="1"/>
</dbReference>
<evidence type="ECO:0000256" key="2">
    <source>
        <dbReference type="ARBA" id="ARBA00022649"/>
    </source>
</evidence>